<dbReference type="Proteomes" id="UP000275408">
    <property type="component" value="Unassembled WGS sequence"/>
</dbReference>
<evidence type="ECO:0000313" key="2">
    <source>
        <dbReference type="Proteomes" id="UP000275408"/>
    </source>
</evidence>
<comment type="caution">
    <text evidence="1">The sequence shown here is derived from an EMBL/GenBank/DDBJ whole genome shotgun (WGS) entry which is preliminary data.</text>
</comment>
<proteinExistence type="predicted"/>
<accession>A0A3M6T844</accession>
<dbReference type="EMBL" id="RCHS01004094">
    <property type="protein sequence ID" value="RMX37585.1"/>
    <property type="molecule type" value="Genomic_DNA"/>
</dbReference>
<keyword evidence="2" id="KW-1185">Reference proteome</keyword>
<evidence type="ECO:0000313" key="1">
    <source>
        <dbReference type="EMBL" id="RMX37585.1"/>
    </source>
</evidence>
<dbReference type="AlphaFoldDB" id="A0A3M6T844"/>
<reference evidence="1 2" key="1">
    <citation type="journal article" date="2018" name="Sci. Rep.">
        <title>Comparative analysis of the Pocillopora damicornis genome highlights role of immune system in coral evolution.</title>
        <authorList>
            <person name="Cunning R."/>
            <person name="Bay R.A."/>
            <person name="Gillette P."/>
            <person name="Baker A.C."/>
            <person name="Traylor-Knowles N."/>
        </authorList>
    </citation>
    <scope>NUCLEOTIDE SEQUENCE [LARGE SCALE GENOMIC DNA]</scope>
    <source>
        <strain evidence="1">RSMAS</strain>
        <tissue evidence="1">Whole animal</tissue>
    </source>
</reference>
<organism evidence="1 2">
    <name type="scientific">Pocillopora damicornis</name>
    <name type="common">Cauliflower coral</name>
    <name type="synonym">Millepora damicornis</name>
    <dbReference type="NCBI Taxonomy" id="46731"/>
    <lineage>
        <taxon>Eukaryota</taxon>
        <taxon>Metazoa</taxon>
        <taxon>Cnidaria</taxon>
        <taxon>Anthozoa</taxon>
        <taxon>Hexacorallia</taxon>
        <taxon>Scleractinia</taxon>
        <taxon>Astrocoeniina</taxon>
        <taxon>Pocilloporidae</taxon>
        <taxon>Pocillopora</taxon>
    </lineage>
</organism>
<name>A0A3M6T844_POCDA</name>
<protein>
    <submittedName>
        <fullName evidence="1">Uncharacterized protein</fullName>
    </submittedName>
</protein>
<gene>
    <name evidence="1" type="ORF">pdam_00007886</name>
</gene>
<sequence length="99" mass="11252">MNIIKQRRSHETVVRHVQEKVSTVLKAPVSTVIVMRKEEIPDRKSDSVIDFKIANGCSDLKKRDGIYRHESTATELQNCISEACEEDTLKRIKDSPLSA</sequence>